<dbReference type="GO" id="GO:0016126">
    <property type="term" value="P:sterol biosynthetic process"/>
    <property type="evidence" value="ECO:0007669"/>
    <property type="project" value="UniProtKB-KW"/>
</dbReference>
<dbReference type="InterPro" id="IPR056416">
    <property type="entry name" value="DH_2_fung"/>
</dbReference>
<feature type="region of interest" description="Disordered" evidence="14">
    <location>
        <begin position="1749"/>
        <end position="1778"/>
    </location>
</feature>
<feature type="compositionally biased region" description="Low complexity" evidence="14">
    <location>
        <begin position="1353"/>
        <end position="1362"/>
    </location>
</feature>
<feature type="compositionally biased region" description="Acidic residues" evidence="14">
    <location>
        <begin position="1502"/>
        <end position="1518"/>
    </location>
</feature>
<feature type="compositionally biased region" description="Polar residues" evidence="14">
    <location>
        <begin position="347"/>
        <end position="356"/>
    </location>
</feature>
<feature type="region of interest" description="Disordered" evidence="14">
    <location>
        <begin position="1818"/>
        <end position="1870"/>
    </location>
</feature>
<dbReference type="InterPro" id="IPR056223">
    <property type="entry name" value="PH_24"/>
</dbReference>
<feature type="region of interest" description="Disordered" evidence="14">
    <location>
        <begin position="685"/>
        <end position="725"/>
    </location>
</feature>
<dbReference type="GO" id="GO:0004769">
    <property type="term" value="F:steroid Delta-isomerase activity"/>
    <property type="evidence" value="ECO:0007669"/>
    <property type="project" value="TreeGrafter"/>
</dbReference>
<feature type="compositionally biased region" description="Pro residues" evidence="14">
    <location>
        <begin position="1424"/>
        <end position="1433"/>
    </location>
</feature>
<evidence type="ECO:0000256" key="9">
    <source>
        <dbReference type="ARBA" id="ARBA00023136"/>
    </source>
</evidence>
<comment type="subcellular location">
    <subcellularLocation>
        <location evidence="1">Membrane</location>
        <topology evidence="1">Multi-pass membrane protein</topology>
    </subcellularLocation>
</comment>
<dbReference type="PANTHER" id="PTHR14207">
    <property type="entry name" value="STEROL ISOMERASE"/>
    <property type="match status" value="1"/>
</dbReference>
<protein>
    <recommendedName>
        <fullName evidence="16">EXPERA domain-containing protein</fullName>
    </recommendedName>
</protein>
<feature type="region of interest" description="Disordered" evidence="14">
    <location>
        <begin position="1142"/>
        <end position="1550"/>
    </location>
</feature>
<dbReference type="Pfam" id="PF24345">
    <property type="entry name" value="PH_24"/>
    <property type="match status" value="1"/>
</dbReference>
<evidence type="ECO:0000259" key="16">
    <source>
        <dbReference type="PROSITE" id="PS51751"/>
    </source>
</evidence>
<feature type="region of interest" description="Disordered" evidence="14">
    <location>
        <begin position="295"/>
        <end position="667"/>
    </location>
</feature>
<dbReference type="Pfam" id="PF24344">
    <property type="entry name" value="PH_23"/>
    <property type="match status" value="1"/>
</dbReference>
<dbReference type="GO" id="GO:0016020">
    <property type="term" value="C:membrane"/>
    <property type="evidence" value="ECO:0007669"/>
    <property type="project" value="UniProtKB-SubCell"/>
</dbReference>
<dbReference type="GO" id="GO:0005783">
    <property type="term" value="C:endoplasmic reticulum"/>
    <property type="evidence" value="ECO:0007669"/>
    <property type="project" value="TreeGrafter"/>
</dbReference>
<evidence type="ECO:0000256" key="11">
    <source>
        <dbReference type="ARBA" id="ARBA00023221"/>
    </source>
</evidence>
<feature type="compositionally biased region" description="Polar residues" evidence="14">
    <location>
        <begin position="1438"/>
        <end position="1452"/>
    </location>
</feature>
<feature type="compositionally biased region" description="Polar residues" evidence="14">
    <location>
        <begin position="1835"/>
        <end position="1844"/>
    </location>
</feature>
<comment type="similarity">
    <text evidence="2">Belongs to the EBP family.</text>
</comment>
<feature type="compositionally biased region" description="Polar residues" evidence="14">
    <location>
        <begin position="1318"/>
        <end position="1341"/>
    </location>
</feature>
<reference evidence="18" key="1">
    <citation type="journal article" date="2017" name="Nat. Microbiol.">
        <title>Global analysis of biosynthetic gene clusters reveals vast potential of secondary metabolite production in Penicillium species.</title>
        <authorList>
            <person name="Nielsen J.C."/>
            <person name="Grijseels S."/>
            <person name="Prigent S."/>
            <person name="Ji B."/>
            <person name="Dainat J."/>
            <person name="Nielsen K.F."/>
            <person name="Frisvad J.C."/>
            <person name="Workman M."/>
            <person name="Nielsen J."/>
        </authorList>
    </citation>
    <scope>NUCLEOTIDE SEQUENCE [LARGE SCALE GENOMIC DNA]</scope>
    <source>
        <strain evidence="18">IBT 31811</strain>
    </source>
</reference>
<accession>A0A1V6PZF7</accession>
<feature type="compositionally biased region" description="Pro residues" evidence="14">
    <location>
        <begin position="1287"/>
        <end position="1297"/>
    </location>
</feature>
<feature type="compositionally biased region" description="Basic residues" evidence="14">
    <location>
        <begin position="323"/>
        <end position="334"/>
    </location>
</feature>
<feature type="transmembrane region" description="Helical" evidence="15">
    <location>
        <begin position="182"/>
        <end position="204"/>
    </location>
</feature>
<keyword evidence="18" id="KW-1185">Reference proteome</keyword>
<evidence type="ECO:0000256" key="2">
    <source>
        <dbReference type="ARBA" id="ARBA00008337"/>
    </source>
</evidence>
<feature type="transmembrane region" description="Helical" evidence="15">
    <location>
        <begin position="63"/>
        <end position="82"/>
    </location>
</feature>
<feature type="compositionally biased region" description="Polar residues" evidence="14">
    <location>
        <begin position="634"/>
        <end position="643"/>
    </location>
</feature>
<evidence type="ECO:0000256" key="12">
    <source>
        <dbReference type="ARBA" id="ARBA00023235"/>
    </source>
</evidence>
<evidence type="ECO:0000256" key="15">
    <source>
        <dbReference type="SAM" id="Phobius"/>
    </source>
</evidence>
<dbReference type="EMBL" id="MDYN01000022">
    <property type="protein sequence ID" value="OQD82325.1"/>
    <property type="molecule type" value="Genomic_DNA"/>
</dbReference>
<dbReference type="Pfam" id="PF24340">
    <property type="entry name" value="DH_2"/>
    <property type="match status" value="1"/>
</dbReference>
<evidence type="ECO:0000313" key="18">
    <source>
        <dbReference type="Proteomes" id="UP000191672"/>
    </source>
</evidence>
<feature type="compositionally biased region" description="Low complexity" evidence="14">
    <location>
        <begin position="1487"/>
        <end position="1501"/>
    </location>
</feature>
<feature type="compositionally biased region" description="Polar residues" evidence="14">
    <location>
        <begin position="1236"/>
        <end position="1246"/>
    </location>
</feature>
<dbReference type="Proteomes" id="UP000191672">
    <property type="component" value="Unassembled WGS sequence"/>
</dbReference>
<keyword evidence="11" id="KW-0753">Steroid metabolism</keyword>
<dbReference type="Pfam" id="PF05241">
    <property type="entry name" value="EBP"/>
    <property type="match status" value="1"/>
</dbReference>
<feature type="compositionally biased region" description="Polar residues" evidence="14">
    <location>
        <begin position="1762"/>
        <end position="1776"/>
    </location>
</feature>
<organism evidence="17 18">
    <name type="scientific">Penicillium antarcticum</name>
    <dbReference type="NCBI Taxonomy" id="416450"/>
    <lineage>
        <taxon>Eukaryota</taxon>
        <taxon>Fungi</taxon>
        <taxon>Dikarya</taxon>
        <taxon>Ascomycota</taxon>
        <taxon>Pezizomycotina</taxon>
        <taxon>Eurotiomycetes</taxon>
        <taxon>Eurotiomycetidae</taxon>
        <taxon>Eurotiales</taxon>
        <taxon>Aspergillaceae</taxon>
        <taxon>Penicillium</taxon>
    </lineage>
</organism>
<feature type="transmembrane region" description="Helical" evidence="15">
    <location>
        <begin position="29"/>
        <end position="51"/>
    </location>
</feature>
<evidence type="ECO:0000256" key="8">
    <source>
        <dbReference type="ARBA" id="ARBA00023098"/>
    </source>
</evidence>
<comment type="caution">
    <text evidence="17">The sequence shown here is derived from an EMBL/GenBank/DDBJ whole genome shotgun (WGS) entry which is preliminary data.</text>
</comment>
<dbReference type="GO" id="GO:0047750">
    <property type="term" value="F:cholestenol delta-isomerase activity"/>
    <property type="evidence" value="ECO:0007669"/>
    <property type="project" value="InterPro"/>
</dbReference>
<feature type="compositionally biased region" description="Polar residues" evidence="14">
    <location>
        <begin position="1530"/>
        <end position="1543"/>
    </location>
</feature>
<feature type="compositionally biased region" description="Polar residues" evidence="14">
    <location>
        <begin position="1267"/>
        <end position="1277"/>
    </location>
</feature>
<keyword evidence="5" id="KW-0752">Steroid biosynthesis</keyword>
<feature type="compositionally biased region" description="Basic and acidic residues" evidence="14">
    <location>
        <begin position="568"/>
        <end position="582"/>
    </location>
</feature>
<dbReference type="GO" id="GO:0000247">
    <property type="term" value="F:C-8 sterol isomerase activity"/>
    <property type="evidence" value="ECO:0007669"/>
    <property type="project" value="TreeGrafter"/>
</dbReference>
<feature type="compositionally biased region" description="Low complexity" evidence="14">
    <location>
        <begin position="1849"/>
        <end position="1863"/>
    </location>
</feature>
<feature type="compositionally biased region" description="Basic and acidic residues" evidence="14">
    <location>
        <begin position="1343"/>
        <end position="1352"/>
    </location>
</feature>
<keyword evidence="7" id="KW-0756">Sterol biosynthesis</keyword>
<keyword evidence="9 13" id="KW-0472">Membrane</keyword>
<keyword evidence="4 13" id="KW-0812">Transmembrane</keyword>
<dbReference type="InterPro" id="IPR007905">
    <property type="entry name" value="EBP"/>
</dbReference>
<keyword evidence="3" id="KW-0444">Lipid biosynthesis</keyword>
<feature type="region of interest" description="Disordered" evidence="14">
    <location>
        <begin position="898"/>
        <end position="919"/>
    </location>
</feature>
<dbReference type="PANTHER" id="PTHR14207:SF0">
    <property type="entry name" value="3-BETA-HYDROXYSTEROID-DELTA(8),DELTA(7)-ISOMERASE"/>
    <property type="match status" value="1"/>
</dbReference>
<feature type="compositionally biased region" description="Basic and acidic residues" evidence="14">
    <location>
        <begin position="695"/>
        <end position="705"/>
    </location>
</feature>
<feature type="compositionally biased region" description="Polar residues" evidence="14">
    <location>
        <begin position="1371"/>
        <end position="1383"/>
    </location>
</feature>
<feature type="compositionally biased region" description="Basic residues" evidence="14">
    <location>
        <begin position="1408"/>
        <end position="1419"/>
    </location>
</feature>
<feature type="compositionally biased region" description="Basic and acidic residues" evidence="14">
    <location>
        <begin position="481"/>
        <end position="496"/>
    </location>
</feature>
<feature type="compositionally biased region" description="Basic and acidic residues" evidence="14">
    <location>
        <begin position="905"/>
        <end position="916"/>
    </location>
</feature>
<evidence type="ECO:0000256" key="5">
    <source>
        <dbReference type="ARBA" id="ARBA00022955"/>
    </source>
</evidence>
<feature type="region of interest" description="Disordered" evidence="14">
    <location>
        <begin position="227"/>
        <end position="279"/>
    </location>
</feature>
<keyword evidence="10" id="KW-1207">Sterol metabolism</keyword>
<feature type="compositionally biased region" description="Polar residues" evidence="14">
    <location>
        <begin position="1189"/>
        <end position="1218"/>
    </location>
</feature>
<feature type="domain" description="EXPERA" evidence="16">
    <location>
        <begin position="58"/>
        <end position="203"/>
    </location>
</feature>
<evidence type="ECO:0000256" key="10">
    <source>
        <dbReference type="ARBA" id="ARBA00023166"/>
    </source>
</evidence>
<evidence type="ECO:0000313" key="17">
    <source>
        <dbReference type="EMBL" id="OQD82325.1"/>
    </source>
</evidence>
<evidence type="ECO:0000256" key="1">
    <source>
        <dbReference type="ARBA" id="ARBA00004141"/>
    </source>
</evidence>
<feature type="compositionally biased region" description="Low complexity" evidence="14">
    <location>
        <begin position="685"/>
        <end position="694"/>
    </location>
</feature>
<sequence>MHESSSHPYYPLDANIVGYEPNQTPVLELLFSAGGACTVLLGVTFALASYVRPTLRLADRIAILWFVLSGTLHCFFEGYFIVHHEHMASAQDLFGQLWKEYALSDSRYMTSDTLVLCMETMTVLLWGPLCFAVAYLTATRHSLRHPIQVIVCMSHLYGDTLYYATSLFDHAHGRPYSRPEQYYFWLYYFFMNFIWIVVPFYYLYVSITTISAAIKRQEPEEYKTKDLGSGFLIPMPSPATPKRPPNSGGTAKAKPLDIGEPLGVHDTNTVRSRVRKWQQQGGGVITIDDVCANEDETAAKPKPKPAKAKAERLERPKDTPPAVRKRSHSTPRKRVVSDEHWKKTRNRASTQSSSRNLPPPKRISEYTTNDGQPRSSRSRRNDSEDERDIPRLSKRSSGAGPRSPVRDSMPSTRNIHIITESDYETDNGRAEAASELSERHRNRSPPPEDAWAASEGDFSELSKRRARGAPKPPKGGIFAHMIDESKKMFGKPEPEPPRPTPTPTTGRGAKIEAWLSETPDPFLDEVENKSDLPAPLDLKSGRARRSKRLADGELQAGTESEPSVVSESRPKSAESRHSKGKESISSSDKPSKSQEPDTGDESKRSSIDKSSKSSTKSKEEKPVQEKPHEESIVPSESGTQPLSEDSEVSGHNAPVPLGRSKPFPSTGYHRLSTIASVETLSTTLTDATAPAPKKAAAEKRQSKIDEEAEEAAEAEKDDQFDPESLPVVSSQLKRRLTTHNDLMSVLSISTSRRGSTRSNRSIRTNKSRLAHATVDDLLQELVGDETKYMRELKTLVGGVIPVLLTCVLSRSDSAIAAGLFRPSLDPQDDVNFSKPIVNMGVAIERLKNLHKRIPQDNADALLTWAQGAQRVYREYLKAWRLGFKDVIVNLAPLEEDEASQNADTKSLDEGLERDENGDIIDSDGEKVDVAYLLKRPLVRLKYLAKSFKGINVLEPSTKAEEMANAYQSLVYDARKRVRDERARLEDDSAASIDPTRTRDPMTLGVLRGIAVDQTRRVRARDFFNLSLYHSSGQLVDCRAELLYRDNTPSKGPGGDLLICEIDHSDRWLLFPPMDVRCVSARRGESKHEIVLMLRSAPGDSTKYWQELISLRIDEEEVGAEWINLLGSDPIPPSICRSQSFISRAKQNRARKPTASGSPPRPNPNDVDVPIGEKATGRRRSLTPKEHYSEPSTVSSATDARSSIYSSATRETDYTTGESELSAKPSRSDLPLLPSTDPRNSPSSPEKSSAGLKRSKAKRLSRYGESPASETACPQTVVSDKPDDSPIVSPPVATPAPSTPAATTPTAGRFYGGEKSDSADASSPSQKPSRIPQKTPQKSPQKTPARESPEPESPRVSSVPSAVLPLIPKIRTPSSQTHLSTPTSIDDDEEDYPPLDALPERDVPETPTRSKRKKSRRRHKSSDDSPPPPPPHRSPSPSTGKRSSTPVLTSSNGGLKRRGSSPLKHEYEPSTASDYTETDSDASTVRHYSYSSSEYSRSAGSSDSEDEYSSVSDEDEDYEDTPKARMAESTLEGSSLSPSNSASQGGYRAVPLQPTKTSKTVAGVFAWSEKGSWETLLPDDCDIIVSPGLIEAFKMGSDPNSSSRPLISLELTPLVPIRRGTAIDISIRSPPTERSKITSSNNIMFRSHSPDDCDTLYGLINQARINNPTYIALQNARGPFNGHPVASFEPATKTGGGLFGWPRRRKSYRASSSPRSLAEGSESSVGTMSSAFSALKRFGAGSKMFNISRSTIESRTGREDSIHSGSGDSGTNPSPNSGIGRIAAAIKGADGIGLSNAKIRLYARESASKWRDMGAARMTIMPAPPKNPSRPGTAVSGRSDSSLQRGDTDGASGSSPPASGAASPRRGMETERRIVIRGKTRGETLLDVCLGESAFERIARTGIAVSIREENEDGSVAKKGGVATGSGKIFMIQMKSEAEAAYTFGLVGKLRY</sequence>
<dbReference type="PROSITE" id="PS51751">
    <property type="entry name" value="EXPERA"/>
    <property type="match status" value="1"/>
</dbReference>
<dbReference type="InterPro" id="IPR056222">
    <property type="entry name" value="PH_23"/>
</dbReference>
<evidence type="ECO:0000256" key="4">
    <source>
        <dbReference type="ARBA" id="ARBA00022692"/>
    </source>
</evidence>
<evidence type="ECO:0000256" key="14">
    <source>
        <dbReference type="SAM" id="MobiDB-lite"/>
    </source>
</evidence>
<evidence type="ECO:0000256" key="13">
    <source>
        <dbReference type="PROSITE-ProRule" id="PRU01087"/>
    </source>
</evidence>
<keyword evidence="6 13" id="KW-1133">Transmembrane helix</keyword>
<evidence type="ECO:0000256" key="6">
    <source>
        <dbReference type="ARBA" id="ARBA00022989"/>
    </source>
</evidence>
<keyword evidence="12" id="KW-0413">Isomerase</keyword>
<evidence type="ECO:0000256" key="7">
    <source>
        <dbReference type="ARBA" id="ARBA00023011"/>
    </source>
</evidence>
<name>A0A1V6PZF7_9EURO</name>
<feature type="compositionally biased region" description="Basic and acidic residues" evidence="14">
    <location>
        <begin position="308"/>
        <end position="318"/>
    </location>
</feature>
<evidence type="ECO:0000256" key="3">
    <source>
        <dbReference type="ARBA" id="ARBA00022516"/>
    </source>
</evidence>
<feature type="compositionally biased region" description="Pro residues" evidence="14">
    <location>
        <begin position="235"/>
        <end position="244"/>
    </location>
</feature>
<dbReference type="STRING" id="416450.A0A1V6PZF7"/>
<dbReference type="InterPro" id="IPR033118">
    <property type="entry name" value="EXPERA"/>
</dbReference>
<proteinExistence type="inferred from homology"/>
<gene>
    <name evidence="17" type="ORF">PENANT_c022G11582</name>
</gene>
<feature type="transmembrane region" description="Helical" evidence="15">
    <location>
        <begin position="113"/>
        <end position="136"/>
    </location>
</feature>
<feature type="compositionally biased region" description="Basic and acidic residues" evidence="14">
    <location>
        <begin position="589"/>
        <end position="631"/>
    </location>
</feature>
<keyword evidence="8" id="KW-0443">Lipid metabolism</keyword>